<reference evidence="2" key="1">
    <citation type="journal article" date="2020" name="Nature">
        <title>Giant virus diversity and host interactions through global metagenomics.</title>
        <authorList>
            <person name="Schulz F."/>
            <person name="Roux S."/>
            <person name="Paez-Espino D."/>
            <person name="Jungbluth S."/>
            <person name="Walsh D.A."/>
            <person name="Denef V.J."/>
            <person name="McMahon K.D."/>
            <person name="Konstantinidis K.T."/>
            <person name="Eloe-Fadrosh E.A."/>
            <person name="Kyrpides N.C."/>
            <person name="Woyke T."/>
        </authorList>
    </citation>
    <scope>NUCLEOTIDE SEQUENCE</scope>
    <source>
        <strain evidence="2">GVMAG-M-3300027963-41</strain>
    </source>
</reference>
<keyword evidence="1" id="KW-0812">Transmembrane</keyword>
<protein>
    <submittedName>
        <fullName evidence="2">Uncharacterized protein</fullName>
    </submittedName>
</protein>
<dbReference type="AlphaFoldDB" id="A0A6C0LNE3"/>
<sequence>MPTAPPPYGILIDILMYGLYLFIALTVVSFIVGMVNGQSCCVGPKNSYEHFQDIGTKIDNHIYKSLLEMTATIDMYTQKLQNTIDETGSMKVQTCSIYNGVHDKFVKSKASEVADTSEFQLPKNQQKIMQMNREKNAENSWKNQMELYMWNNKEKGMIDCTKVTIPKATIASIEEDFQDVAEGPIAPATLENLSQDLQGKMQIFSKLLESPTVIIWLAECISIQGTSNYLTNYIYNVQVNAMIDKCISKETNVPGFKDKSEKEQEGITNRAQFKCKIEQMKNGPKIEDFQNYVNNEFSFPVPFPTFGMSAIQIKCYKILSQGQDLLNKFSKMIGATYKDTVKSYRRMNNTNNTYIAYKNQIDSVTDKNYTKDQAQSFNS</sequence>
<name>A0A6C0LNE3_9ZZZZ</name>
<keyword evidence="1" id="KW-0472">Membrane</keyword>
<accession>A0A6C0LNE3</accession>
<keyword evidence="1" id="KW-1133">Transmembrane helix</keyword>
<proteinExistence type="predicted"/>
<evidence type="ECO:0000256" key="1">
    <source>
        <dbReference type="SAM" id="Phobius"/>
    </source>
</evidence>
<dbReference type="EMBL" id="MN740533">
    <property type="protein sequence ID" value="QHU31880.1"/>
    <property type="molecule type" value="Genomic_DNA"/>
</dbReference>
<evidence type="ECO:0000313" key="2">
    <source>
        <dbReference type="EMBL" id="QHU31880.1"/>
    </source>
</evidence>
<feature type="transmembrane region" description="Helical" evidence="1">
    <location>
        <begin position="12"/>
        <end position="35"/>
    </location>
</feature>
<organism evidence="2">
    <name type="scientific">viral metagenome</name>
    <dbReference type="NCBI Taxonomy" id="1070528"/>
    <lineage>
        <taxon>unclassified sequences</taxon>
        <taxon>metagenomes</taxon>
        <taxon>organismal metagenomes</taxon>
    </lineage>
</organism>